<comment type="caution">
    <text evidence="2">The sequence shown here is derived from an EMBL/GenBank/DDBJ whole genome shotgun (WGS) entry which is preliminary data.</text>
</comment>
<feature type="transmembrane region" description="Helical" evidence="1">
    <location>
        <begin position="12"/>
        <end position="31"/>
    </location>
</feature>
<evidence type="ECO:0000256" key="1">
    <source>
        <dbReference type="SAM" id="Phobius"/>
    </source>
</evidence>
<keyword evidence="1" id="KW-1133">Transmembrane helix</keyword>
<sequence length="96" mass="10759">MFCSSRAPTDQYLTLVSVANGLLIAPAWGGVERTKRSQVSRRGPWLALVQIKPLQLSIQDVSGPVREFIYTCRLEKDNIVLKPGEWTLAALFILKM</sequence>
<accession>A0AAV4CXC9</accession>
<protein>
    <submittedName>
        <fullName evidence="2">RNA polymerase ii subunit b1 ctd phosphatase rpap2</fullName>
    </submittedName>
</protein>
<name>A0AAV4CXC9_9GAST</name>
<reference evidence="2 3" key="1">
    <citation type="journal article" date="2021" name="Elife">
        <title>Chloroplast acquisition without the gene transfer in kleptoplastic sea slugs, Plakobranchus ocellatus.</title>
        <authorList>
            <person name="Maeda T."/>
            <person name="Takahashi S."/>
            <person name="Yoshida T."/>
            <person name="Shimamura S."/>
            <person name="Takaki Y."/>
            <person name="Nagai Y."/>
            <person name="Toyoda A."/>
            <person name="Suzuki Y."/>
            <person name="Arimoto A."/>
            <person name="Ishii H."/>
            <person name="Satoh N."/>
            <person name="Nishiyama T."/>
            <person name="Hasebe M."/>
            <person name="Maruyama T."/>
            <person name="Minagawa J."/>
            <person name="Obokata J."/>
            <person name="Shigenobu S."/>
        </authorList>
    </citation>
    <scope>NUCLEOTIDE SEQUENCE [LARGE SCALE GENOMIC DNA]</scope>
</reference>
<dbReference type="AlphaFoldDB" id="A0AAV4CXC9"/>
<dbReference type="EMBL" id="BLXT01007071">
    <property type="protein sequence ID" value="GFO36554.1"/>
    <property type="molecule type" value="Genomic_DNA"/>
</dbReference>
<gene>
    <name evidence="2" type="ORF">PoB_006305900</name>
</gene>
<organism evidence="2 3">
    <name type="scientific">Plakobranchus ocellatus</name>
    <dbReference type="NCBI Taxonomy" id="259542"/>
    <lineage>
        <taxon>Eukaryota</taxon>
        <taxon>Metazoa</taxon>
        <taxon>Spiralia</taxon>
        <taxon>Lophotrochozoa</taxon>
        <taxon>Mollusca</taxon>
        <taxon>Gastropoda</taxon>
        <taxon>Heterobranchia</taxon>
        <taxon>Euthyneura</taxon>
        <taxon>Panpulmonata</taxon>
        <taxon>Sacoglossa</taxon>
        <taxon>Placobranchoidea</taxon>
        <taxon>Plakobranchidae</taxon>
        <taxon>Plakobranchus</taxon>
    </lineage>
</organism>
<keyword evidence="3" id="KW-1185">Reference proteome</keyword>
<keyword evidence="1" id="KW-0472">Membrane</keyword>
<proteinExistence type="predicted"/>
<evidence type="ECO:0000313" key="3">
    <source>
        <dbReference type="Proteomes" id="UP000735302"/>
    </source>
</evidence>
<dbReference type="Proteomes" id="UP000735302">
    <property type="component" value="Unassembled WGS sequence"/>
</dbReference>
<keyword evidence="1" id="KW-0812">Transmembrane</keyword>
<evidence type="ECO:0000313" key="2">
    <source>
        <dbReference type="EMBL" id="GFO36554.1"/>
    </source>
</evidence>